<dbReference type="RefSeq" id="WP_303687588.1">
    <property type="nucleotide sequence ID" value="NZ_CAJXYO010000026.1"/>
</dbReference>
<comment type="caution">
    <text evidence="3">The sequence shown here is derived from an EMBL/GenBank/DDBJ whole genome shotgun (WGS) entry which is preliminary data.</text>
</comment>
<dbReference type="InterPro" id="IPR002818">
    <property type="entry name" value="DJ-1/PfpI"/>
</dbReference>
<dbReference type="NCBIfam" id="TIGR01382">
    <property type="entry name" value="PfpI"/>
    <property type="match status" value="1"/>
</dbReference>
<dbReference type="Proteomes" id="UP000196102">
    <property type="component" value="Unassembled WGS sequence"/>
</dbReference>
<sequence>MKKRVAILATDGFEEIELTSPKKALEEAGAQVDIISPKRDSIKAWNEDNWSETYKVDHHVSEVNASDYNSLMLPGGVMNPDQLRQDEDSIKFITAFFEQKKPVSAICHGIQPLIDADVLKGRKLTSYPSLKKDVENAGGNWVDEEVVVDQGFTTSRTPDDLDAFNNKLVEEVREGKHEEQHA</sequence>
<dbReference type="EMBL" id="MAAX01000178">
    <property type="protein sequence ID" value="OUS11342.1"/>
    <property type="molecule type" value="Genomic_DNA"/>
</dbReference>
<dbReference type="PROSITE" id="PS51276">
    <property type="entry name" value="PEPTIDASE_C56_PFPI"/>
    <property type="match status" value="1"/>
</dbReference>
<comment type="similarity">
    <text evidence="1">Belongs to the peptidase C56 family.</text>
</comment>
<dbReference type="PANTHER" id="PTHR42733">
    <property type="entry name" value="DJ-1 PROTEIN"/>
    <property type="match status" value="1"/>
</dbReference>
<evidence type="ECO:0000313" key="3">
    <source>
        <dbReference type="EMBL" id="OUS11342.1"/>
    </source>
</evidence>
<keyword evidence="3" id="KW-0645">Protease</keyword>
<dbReference type="PANTHER" id="PTHR42733:SF12">
    <property type="entry name" value="PROTEINASE"/>
    <property type="match status" value="1"/>
</dbReference>
<keyword evidence="3" id="KW-0378">Hydrolase</keyword>
<proteinExistence type="inferred from homology"/>
<evidence type="ECO:0000259" key="2">
    <source>
        <dbReference type="Pfam" id="PF01965"/>
    </source>
</evidence>
<dbReference type="Pfam" id="PF01965">
    <property type="entry name" value="DJ-1_PfpI"/>
    <property type="match status" value="1"/>
</dbReference>
<dbReference type="AlphaFoldDB" id="A0A1Z8ALW9"/>
<dbReference type="InterPro" id="IPR006286">
    <property type="entry name" value="C56_PfpI-like"/>
</dbReference>
<accession>A0A1Z8ALW9</accession>
<dbReference type="Gene3D" id="3.40.50.880">
    <property type="match status" value="1"/>
</dbReference>
<dbReference type="SUPFAM" id="SSF52317">
    <property type="entry name" value="Class I glutamine amidotransferase-like"/>
    <property type="match status" value="1"/>
</dbReference>
<gene>
    <name evidence="3" type="ORF">A9Q93_11480</name>
</gene>
<reference evidence="4" key="1">
    <citation type="journal article" date="2017" name="Proc. Natl. Acad. Sci. U.S.A.">
        <title>Simulation of Deepwater Horizon oil plume reveals substrate specialization within a complex community of hydrocarbon-degraders.</title>
        <authorList>
            <person name="Hu P."/>
            <person name="Dubinsky E.A."/>
            <person name="Probst A.J."/>
            <person name="Wang J."/>
            <person name="Sieber C.M.K."/>
            <person name="Tom L.M."/>
            <person name="Gardinali P."/>
            <person name="Banfield J.F."/>
            <person name="Atlas R.M."/>
            <person name="Andersen G.L."/>
        </authorList>
    </citation>
    <scope>NUCLEOTIDE SEQUENCE [LARGE SCALE GENOMIC DNA]</scope>
</reference>
<organism evidence="3 4">
    <name type="scientific">Nonlabens dokdonensis</name>
    <dbReference type="NCBI Taxonomy" id="328515"/>
    <lineage>
        <taxon>Bacteria</taxon>
        <taxon>Pseudomonadati</taxon>
        <taxon>Bacteroidota</taxon>
        <taxon>Flavobacteriia</taxon>
        <taxon>Flavobacteriales</taxon>
        <taxon>Flavobacteriaceae</taxon>
        <taxon>Nonlabens</taxon>
    </lineage>
</organism>
<name>A0A1Z8ALW9_9FLAO</name>
<protein>
    <submittedName>
        <fullName evidence="3">Protease</fullName>
    </submittedName>
</protein>
<dbReference type="InterPro" id="IPR029062">
    <property type="entry name" value="Class_I_gatase-like"/>
</dbReference>
<dbReference type="GO" id="GO:0006508">
    <property type="term" value="P:proteolysis"/>
    <property type="evidence" value="ECO:0007669"/>
    <property type="project" value="UniProtKB-KW"/>
</dbReference>
<dbReference type="GO" id="GO:0008233">
    <property type="term" value="F:peptidase activity"/>
    <property type="evidence" value="ECO:0007669"/>
    <property type="project" value="UniProtKB-KW"/>
</dbReference>
<evidence type="ECO:0000256" key="1">
    <source>
        <dbReference type="ARBA" id="ARBA00008542"/>
    </source>
</evidence>
<feature type="domain" description="DJ-1/PfpI" evidence="2">
    <location>
        <begin position="3"/>
        <end position="171"/>
    </location>
</feature>
<evidence type="ECO:0000313" key="4">
    <source>
        <dbReference type="Proteomes" id="UP000196102"/>
    </source>
</evidence>
<dbReference type="CDD" id="cd03134">
    <property type="entry name" value="GATase1_PfpI_like"/>
    <property type="match status" value="1"/>
</dbReference>